<dbReference type="SMART" id="SM00382">
    <property type="entry name" value="AAA"/>
    <property type="match status" value="1"/>
</dbReference>
<evidence type="ECO:0000256" key="1">
    <source>
        <dbReference type="SAM" id="MobiDB-lite"/>
    </source>
</evidence>
<gene>
    <name evidence="3" type="ORF">I553_9469</name>
</gene>
<feature type="compositionally biased region" description="Low complexity" evidence="1">
    <location>
        <begin position="15"/>
        <end position="30"/>
    </location>
</feature>
<feature type="compositionally biased region" description="Basic residues" evidence="1">
    <location>
        <begin position="340"/>
        <end position="356"/>
    </location>
</feature>
<name>X8E074_MYCXE</name>
<dbReference type="PATRIC" id="fig|1299334.3.peg.983"/>
<feature type="region of interest" description="Disordered" evidence="1">
    <location>
        <begin position="1"/>
        <end position="31"/>
    </location>
</feature>
<feature type="compositionally biased region" description="Low complexity" evidence="1">
    <location>
        <begin position="313"/>
        <end position="324"/>
    </location>
</feature>
<dbReference type="EMBL" id="JAOB01000011">
    <property type="protein sequence ID" value="EUA73313.1"/>
    <property type="molecule type" value="Genomic_DNA"/>
</dbReference>
<dbReference type="AlphaFoldDB" id="X8E074"/>
<feature type="domain" description="AAA+ ATPase" evidence="2">
    <location>
        <begin position="100"/>
        <end position="242"/>
    </location>
</feature>
<sequence>MAETLPPPHTKVQPRSAIASPSRAANASRSGWVGPDAQYTQIAHCLGFIHRNVDQPCRGAHFDLSPCRFSSAPYNPAMRWVAELDETAVQQVTNALESPHVSGAVLVGADGVGKTSLARAAAGRFAARRPSTIVRWVAGTSSERMAPFGAFRHLVTLADIGRPAALLRAARESLTSADGDLLLVVDDAHDLDSLSATLVYQLALTGSARLVVTVHSEAPMPDVVAALWTDQLLSRIEVRPLDAAGRRRCWRPRWDATARRAGRRDLRPQPGQPAVSAASDRGRRAGAGRRRLALPRRAAVAAVCADRRLPSRVAAAGARRAGLPGRRRTPAPDGFDRISRRTGRRASRGRGRLRRP</sequence>
<feature type="region of interest" description="Disordered" evidence="1">
    <location>
        <begin position="313"/>
        <end position="356"/>
    </location>
</feature>
<protein>
    <submittedName>
        <fullName evidence="3">AAA domain protein</fullName>
    </submittedName>
</protein>
<evidence type="ECO:0000259" key="2">
    <source>
        <dbReference type="SMART" id="SM00382"/>
    </source>
</evidence>
<dbReference type="InterPro" id="IPR003593">
    <property type="entry name" value="AAA+_ATPase"/>
</dbReference>
<feature type="region of interest" description="Disordered" evidence="1">
    <location>
        <begin position="259"/>
        <end position="291"/>
    </location>
</feature>
<organism evidence="3">
    <name type="scientific">Mycobacterium xenopi 4042</name>
    <dbReference type="NCBI Taxonomy" id="1299334"/>
    <lineage>
        <taxon>Bacteria</taxon>
        <taxon>Bacillati</taxon>
        <taxon>Actinomycetota</taxon>
        <taxon>Actinomycetes</taxon>
        <taxon>Mycobacteriales</taxon>
        <taxon>Mycobacteriaceae</taxon>
        <taxon>Mycobacterium</taxon>
    </lineage>
</organism>
<proteinExistence type="predicted"/>
<dbReference type="Gene3D" id="3.40.50.300">
    <property type="entry name" value="P-loop containing nucleotide triphosphate hydrolases"/>
    <property type="match status" value="1"/>
</dbReference>
<comment type="caution">
    <text evidence="3">The sequence shown here is derived from an EMBL/GenBank/DDBJ whole genome shotgun (WGS) entry which is preliminary data.</text>
</comment>
<evidence type="ECO:0000313" key="3">
    <source>
        <dbReference type="EMBL" id="EUA73313.1"/>
    </source>
</evidence>
<dbReference type="InterPro" id="IPR027417">
    <property type="entry name" value="P-loop_NTPase"/>
</dbReference>
<reference evidence="3" key="1">
    <citation type="submission" date="2014-01" db="EMBL/GenBank/DDBJ databases">
        <authorList>
            <person name="Brown-Elliot B."/>
            <person name="Wallace R."/>
            <person name="Lenaerts A."/>
            <person name="Ordway D."/>
            <person name="DeGroote M.A."/>
            <person name="Parker T."/>
            <person name="Sizemore C."/>
            <person name="Tallon L.J."/>
            <person name="Sadzewicz L.K."/>
            <person name="Sengamalay N."/>
            <person name="Fraser C.M."/>
            <person name="Hine E."/>
            <person name="Shefchek K.A."/>
            <person name="Das S.P."/>
            <person name="Tettelin H."/>
        </authorList>
    </citation>
    <scope>NUCLEOTIDE SEQUENCE [LARGE SCALE GENOMIC DNA]</scope>
    <source>
        <strain evidence="3">4042</strain>
    </source>
</reference>
<accession>X8E074</accession>
<dbReference type="SUPFAM" id="SSF52540">
    <property type="entry name" value="P-loop containing nucleoside triphosphate hydrolases"/>
    <property type="match status" value="1"/>
</dbReference>